<gene>
    <name evidence="1" type="ORF">SAMN05660845_2545</name>
</gene>
<feature type="non-terminal residue" evidence="1">
    <location>
        <position position="549"/>
    </location>
</feature>
<organism evidence="1 2">
    <name type="scientific">Flavobacterium swingsii</name>
    <dbReference type="NCBI Taxonomy" id="498292"/>
    <lineage>
        <taxon>Bacteria</taxon>
        <taxon>Pseudomonadati</taxon>
        <taxon>Bacteroidota</taxon>
        <taxon>Flavobacteriia</taxon>
        <taxon>Flavobacteriales</taxon>
        <taxon>Flavobacteriaceae</taxon>
        <taxon>Flavobacterium</taxon>
    </lineage>
</organism>
<reference evidence="2" key="1">
    <citation type="submission" date="2016-10" db="EMBL/GenBank/DDBJ databases">
        <authorList>
            <person name="Varghese N."/>
            <person name="Submissions S."/>
        </authorList>
    </citation>
    <scope>NUCLEOTIDE SEQUENCE [LARGE SCALE GENOMIC DNA]</scope>
    <source>
        <strain evidence="2">DSM 21789</strain>
    </source>
</reference>
<dbReference type="Proteomes" id="UP000199604">
    <property type="component" value="Unassembled WGS sequence"/>
</dbReference>
<protein>
    <submittedName>
        <fullName evidence="1">Uncharacterized protein</fullName>
    </submittedName>
</protein>
<evidence type="ECO:0000313" key="2">
    <source>
        <dbReference type="Proteomes" id="UP000199604"/>
    </source>
</evidence>
<evidence type="ECO:0000313" key="1">
    <source>
        <dbReference type="EMBL" id="SFB31413.1"/>
    </source>
</evidence>
<dbReference type="AlphaFoldDB" id="A0A1I1A4S1"/>
<keyword evidence="2" id="KW-1185">Reference proteome</keyword>
<sequence>MKRFILFNSENTQKVSGSSWNRLTEVFGDWCSNFQNVIKNIFFDLNFTSNYKKSLQYCFCLGLLLLVGINVQAQNLSKDFKQFANNPVEKWQEGILQQSNSTYYEGSSTLQRVDLKNIPATNLNRHTLTLSHLATKGGHHAYDFITSYDQALLDFDVMSPGDSGISGPNGFNVSVWGAAIGSALTAAEMQALYNGPAANKIVSTQVTSGIYGAGGTSPTSAVLLLGANIGDRVAAYDASPGVGPGKRGVQLYGDQPILNAQLVLIRYTDASESYAEYELRWESTSTKMLILFAGHLALGNEFPSFVGVGYGNLLGAGAISGGPYHFKLDMLDGASLGSMDNQIKAGDIVIPPPPCTIAPQARTICDSDADPTFSGPVAAGMTYAWSISPSTPLLNANTQTVTVVNPPPGNYTLTLVTTNYGVTSVPPCTASLIVNPLPSVNNASAEFCEDNHENTVLSGYDDNIGAEADEDVVWYSDSDRTLIVTETGNLSVGVHTYYATVTNEDECDSPAELAITINAAPSVNNASAEFCEDNHENTVLSGYDDNIGA</sequence>
<proteinExistence type="predicted"/>
<dbReference type="EMBL" id="FOJT01000009">
    <property type="protein sequence ID" value="SFB31413.1"/>
    <property type="molecule type" value="Genomic_DNA"/>
</dbReference>
<accession>A0A1I1A4S1</accession>
<name>A0A1I1A4S1_9FLAO</name>